<organism evidence="1 2">
    <name type="scientific">Bradyrhizobium shewense</name>
    <dbReference type="NCBI Taxonomy" id="1761772"/>
    <lineage>
        <taxon>Bacteria</taxon>
        <taxon>Pseudomonadati</taxon>
        <taxon>Pseudomonadota</taxon>
        <taxon>Alphaproteobacteria</taxon>
        <taxon>Hyphomicrobiales</taxon>
        <taxon>Nitrobacteraceae</taxon>
        <taxon>Bradyrhizobium</taxon>
    </lineage>
</organism>
<sequence>MEYRNLEYQVVQISSPTGWKWTVHVPGRRILMSETNTIALSPLSNDGPSSVEGT</sequence>
<accession>A0A1C3XS15</accession>
<dbReference type="EMBL" id="FMAI01000034">
    <property type="protein sequence ID" value="SCB55057.1"/>
    <property type="molecule type" value="Genomic_DNA"/>
</dbReference>
<gene>
    <name evidence="1" type="ORF">GA0061098_103431</name>
</gene>
<evidence type="ECO:0000313" key="2">
    <source>
        <dbReference type="Proteomes" id="UP000199184"/>
    </source>
</evidence>
<dbReference type="Proteomes" id="UP000199184">
    <property type="component" value="Unassembled WGS sequence"/>
</dbReference>
<dbReference type="AlphaFoldDB" id="A0A1C3XS15"/>
<proteinExistence type="predicted"/>
<protein>
    <submittedName>
        <fullName evidence="1">Uncharacterized protein</fullName>
    </submittedName>
</protein>
<evidence type="ECO:0000313" key="1">
    <source>
        <dbReference type="EMBL" id="SCB55057.1"/>
    </source>
</evidence>
<keyword evidence="2" id="KW-1185">Reference proteome</keyword>
<reference evidence="2" key="1">
    <citation type="submission" date="2016-08" db="EMBL/GenBank/DDBJ databases">
        <authorList>
            <person name="Varghese N."/>
            <person name="Submissions Spin"/>
        </authorList>
    </citation>
    <scope>NUCLEOTIDE SEQUENCE [LARGE SCALE GENOMIC DNA]</scope>
    <source>
        <strain evidence="2">ERR11</strain>
    </source>
</reference>
<name>A0A1C3XS15_9BRAD</name>